<feature type="region of interest" description="Disordered" evidence="1">
    <location>
        <begin position="14"/>
        <end position="79"/>
    </location>
</feature>
<evidence type="ECO:0000256" key="1">
    <source>
        <dbReference type="SAM" id="MobiDB-lite"/>
    </source>
</evidence>
<evidence type="ECO:0000313" key="2">
    <source>
        <dbReference type="EMBL" id="KAJ5225723.1"/>
    </source>
</evidence>
<organism evidence="2 3">
    <name type="scientific">Penicillium chermesinum</name>
    <dbReference type="NCBI Taxonomy" id="63820"/>
    <lineage>
        <taxon>Eukaryota</taxon>
        <taxon>Fungi</taxon>
        <taxon>Dikarya</taxon>
        <taxon>Ascomycota</taxon>
        <taxon>Pezizomycotina</taxon>
        <taxon>Eurotiomycetes</taxon>
        <taxon>Eurotiomycetidae</taxon>
        <taxon>Eurotiales</taxon>
        <taxon>Aspergillaceae</taxon>
        <taxon>Penicillium</taxon>
    </lineage>
</organism>
<keyword evidence="3" id="KW-1185">Reference proteome</keyword>
<evidence type="ECO:0000313" key="3">
    <source>
        <dbReference type="Proteomes" id="UP001150941"/>
    </source>
</evidence>
<accession>A0A9W9TK68</accession>
<reference evidence="2" key="1">
    <citation type="submission" date="2022-11" db="EMBL/GenBank/DDBJ databases">
        <authorList>
            <person name="Petersen C."/>
        </authorList>
    </citation>
    <scope>NUCLEOTIDE SEQUENCE</scope>
    <source>
        <strain evidence="2">IBT 19713</strain>
    </source>
</reference>
<name>A0A9W9TK68_9EURO</name>
<comment type="caution">
    <text evidence="2">The sequence shown here is derived from an EMBL/GenBank/DDBJ whole genome shotgun (WGS) entry which is preliminary data.</text>
</comment>
<reference evidence="2" key="2">
    <citation type="journal article" date="2023" name="IMA Fungus">
        <title>Comparative genomic study of the Penicillium genus elucidates a diverse pangenome and 15 lateral gene transfer events.</title>
        <authorList>
            <person name="Petersen C."/>
            <person name="Sorensen T."/>
            <person name="Nielsen M.R."/>
            <person name="Sondergaard T.E."/>
            <person name="Sorensen J.L."/>
            <person name="Fitzpatrick D.A."/>
            <person name="Frisvad J.C."/>
            <person name="Nielsen K.L."/>
        </authorList>
    </citation>
    <scope>NUCLEOTIDE SEQUENCE</scope>
    <source>
        <strain evidence="2">IBT 19713</strain>
    </source>
</reference>
<feature type="compositionally biased region" description="Basic and acidic residues" evidence="1">
    <location>
        <begin position="63"/>
        <end position="79"/>
    </location>
</feature>
<dbReference type="RefSeq" id="XP_058329134.1">
    <property type="nucleotide sequence ID" value="XM_058476244.1"/>
</dbReference>
<dbReference type="GeneID" id="83203547"/>
<dbReference type="Proteomes" id="UP001150941">
    <property type="component" value="Unassembled WGS sequence"/>
</dbReference>
<sequence>MRSQADLERILCLQDRMRSKPNRKNGMRTLSDNPIFSTSSRAEPNRLVMRGPPPSDPAPATSEKLDSPKVEHATQHRDE</sequence>
<feature type="compositionally biased region" description="Polar residues" evidence="1">
    <location>
        <begin position="28"/>
        <end position="42"/>
    </location>
</feature>
<dbReference type="AlphaFoldDB" id="A0A9W9TK68"/>
<protein>
    <submittedName>
        <fullName evidence="2">Uncharacterized protein</fullName>
    </submittedName>
</protein>
<proteinExistence type="predicted"/>
<dbReference type="EMBL" id="JAPQKS010000005">
    <property type="protein sequence ID" value="KAJ5225723.1"/>
    <property type="molecule type" value="Genomic_DNA"/>
</dbReference>
<gene>
    <name evidence="2" type="ORF">N7468_006948</name>
</gene>